<dbReference type="SUPFAM" id="SSF52047">
    <property type="entry name" value="RNI-like"/>
    <property type="match status" value="1"/>
</dbReference>
<feature type="domain" description="At1g61320/AtMIF1 LRR" evidence="1">
    <location>
        <begin position="112"/>
        <end position="242"/>
    </location>
</feature>
<gene>
    <name evidence="2" type="ORF">SETIT_1G183500v2</name>
</gene>
<dbReference type="PANTHER" id="PTHR31639">
    <property type="entry name" value="F-BOX PROTEIN-LIKE"/>
    <property type="match status" value="1"/>
</dbReference>
<sequence>MGHAKKAKVKHTVDLSSYRINSLPQEIKAKILSNLTTDMAVRASVLSSAWSNVWTIMPEIFLCDFKFCSVCPISDSSEAFSMSGRSKIVTLVDLALSLHKGPLDTFMIMGEQSYHDVFARWMYMLSTKGPRAITIKLTSGPQYKIPSSLLSHLYLLYLKNCSISLPKEFEGFKLLKVLRLKVFSSTDSVISNLISSCPLLSAVHLRYFEGINCLSIQAQALQILEIEGNFEDLHVDAPNLVDGYLRLDNVESYQSILVQGDKKSYLKQAFWQPDSYPRPEAFTRKGIWDQDEMEIQAPKLDHLEMITLNDFRGLDSGPPALNELKINILKGLTDRCAFRATKKLLALPTASAKAKIIVT</sequence>
<accession>K3YYV9</accession>
<dbReference type="OMA" id="RIEWKGE"/>
<reference evidence="2 4" key="1">
    <citation type="journal article" date="2012" name="Nat. Biotechnol.">
        <title>Reference genome sequence of the model plant Setaria.</title>
        <authorList>
            <person name="Bennetzen J.L."/>
            <person name="Schmutz J."/>
            <person name="Wang H."/>
            <person name="Percifield R."/>
            <person name="Hawkins J."/>
            <person name="Pontaroli A.C."/>
            <person name="Estep M."/>
            <person name="Feng L."/>
            <person name="Vaughn J.N."/>
            <person name="Grimwood J."/>
            <person name="Jenkins J."/>
            <person name="Barry K."/>
            <person name="Lindquist E."/>
            <person name="Hellsten U."/>
            <person name="Deshpande S."/>
            <person name="Wang X."/>
            <person name="Wu X."/>
            <person name="Mitros T."/>
            <person name="Triplett J."/>
            <person name="Yang X."/>
            <person name="Ye C.Y."/>
            <person name="Mauro-Herrera M."/>
            <person name="Wang L."/>
            <person name="Li P."/>
            <person name="Sharma M."/>
            <person name="Sharma R."/>
            <person name="Ronald P.C."/>
            <person name="Panaud O."/>
            <person name="Kellogg E.A."/>
            <person name="Brutnell T.P."/>
            <person name="Doust A.N."/>
            <person name="Tuskan G.A."/>
            <person name="Rokhsar D."/>
            <person name="Devos K.M."/>
        </authorList>
    </citation>
    <scope>NUCLEOTIDE SEQUENCE [LARGE SCALE GENOMIC DNA]</scope>
    <source>
        <strain evidence="4">cv. Yugu1</strain>
        <strain evidence="2">Yugu1</strain>
    </source>
</reference>
<evidence type="ECO:0000313" key="2">
    <source>
        <dbReference type="EMBL" id="RCV06692.1"/>
    </source>
</evidence>
<reference evidence="3" key="3">
    <citation type="submission" date="2018-08" db="UniProtKB">
        <authorList>
            <consortium name="EnsemblPlants"/>
        </authorList>
    </citation>
    <scope>IDENTIFICATION</scope>
    <source>
        <strain evidence="3">Yugu1</strain>
    </source>
</reference>
<keyword evidence="4" id="KW-1185">Reference proteome</keyword>
<evidence type="ECO:0000313" key="4">
    <source>
        <dbReference type="Proteomes" id="UP000004995"/>
    </source>
</evidence>
<name>K3YYV9_SETIT</name>
<reference evidence="2" key="2">
    <citation type="submission" date="2015-07" db="EMBL/GenBank/DDBJ databases">
        <authorList>
            <person name="Noorani M."/>
        </authorList>
    </citation>
    <scope>NUCLEOTIDE SEQUENCE</scope>
    <source>
        <strain evidence="2">Yugu1</strain>
    </source>
</reference>
<dbReference type="AlphaFoldDB" id="K3YYV9"/>
<dbReference type="FunCoup" id="K3YYV9">
    <property type="interactions" value="1481"/>
</dbReference>
<proteinExistence type="predicted"/>
<dbReference type="PANTHER" id="PTHR31639:SF266">
    <property type="entry name" value="OS02G0537200 PROTEIN"/>
    <property type="match status" value="1"/>
</dbReference>
<dbReference type="InterPro" id="IPR036047">
    <property type="entry name" value="F-box-like_dom_sf"/>
</dbReference>
<dbReference type="EMBL" id="AGNK02000376">
    <property type="status" value="NOT_ANNOTATED_CDS"/>
    <property type="molecule type" value="Genomic_DNA"/>
</dbReference>
<protein>
    <recommendedName>
        <fullName evidence="1">At1g61320/AtMIF1 LRR domain-containing protein</fullName>
    </recommendedName>
</protein>
<dbReference type="Pfam" id="PF23622">
    <property type="entry name" value="LRR_At1g61320_AtMIF1"/>
    <property type="match status" value="1"/>
</dbReference>
<dbReference type="Gramene" id="KQL29915">
    <property type="protein sequence ID" value="KQL29915"/>
    <property type="gene ID" value="SETIT_019465mg"/>
</dbReference>
<dbReference type="SUPFAM" id="SSF81383">
    <property type="entry name" value="F-box domain"/>
    <property type="match status" value="1"/>
</dbReference>
<dbReference type="OrthoDB" id="1424615at2759"/>
<dbReference type="eggNOG" id="ENOG502QTI8">
    <property type="taxonomic scope" value="Eukaryota"/>
</dbReference>
<dbReference type="InterPro" id="IPR055357">
    <property type="entry name" value="LRR_At1g61320_AtMIF1"/>
</dbReference>
<evidence type="ECO:0000259" key="1">
    <source>
        <dbReference type="Pfam" id="PF23622"/>
    </source>
</evidence>
<dbReference type="Proteomes" id="UP000004995">
    <property type="component" value="Unassembled WGS sequence"/>
</dbReference>
<dbReference type="STRING" id="4555.K3YYV9"/>
<dbReference type="EnsemblPlants" id="KQL29915">
    <property type="protein sequence ID" value="KQL29915"/>
    <property type="gene ID" value="SETIT_019465mg"/>
</dbReference>
<dbReference type="EMBL" id="CM003528">
    <property type="protein sequence ID" value="RCV06692.1"/>
    <property type="molecule type" value="Genomic_DNA"/>
</dbReference>
<dbReference type="HOGENOM" id="CLU_010721_0_2_1"/>
<evidence type="ECO:0000313" key="3">
    <source>
        <dbReference type="EnsemblPlants" id="KQL29915"/>
    </source>
</evidence>
<organism evidence="2">
    <name type="scientific">Setaria italica</name>
    <name type="common">Foxtail millet</name>
    <name type="synonym">Panicum italicum</name>
    <dbReference type="NCBI Taxonomy" id="4555"/>
    <lineage>
        <taxon>Eukaryota</taxon>
        <taxon>Viridiplantae</taxon>
        <taxon>Streptophyta</taxon>
        <taxon>Embryophyta</taxon>
        <taxon>Tracheophyta</taxon>
        <taxon>Spermatophyta</taxon>
        <taxon>Magnoliopsida</taxon>
        <taxon>Liliopsida</taxon>
        <taxon>Poales</taxon>
        <taxon>Poaceae</taxon>
        <taxon>PACMAD clade</taxon>
        <taxon>Panicoideae</taxon>
        <taxon>Panicodae</taxon>
        <taxon>Paniceae</taxon>
        <taxon>Cenchrinae</taxon>
        <taxon>Setaria</taxon>
    </lineage>
</organism>